<gene>
    <name evidence="5" type="ORF">PGH07_07135</name>
</gene>
<keyword evidence="2" id="KW-0201">Cytochrome c-type biogenesis</keyword>
<dbReference type="SUPFAM" id="SSF52833">
    <property type="entry name" value="Thioredoxin-like"/>
    <property type="match status" value="1"/>
</dbReference>
<proteinExistence type="predicted"/>
<organism evidence="5 6">
    <name type="scientific">Sulfurovum zhangzhouensis</name>
    <dbReference type="NCBI Taxonomy" id="3019067"/>
    <lineage>
        <taxon>Bacteria</taxon>
        <taxon>Pseudomonadati</taxon>
        <taxon>Campylobacterota</taxon>
        <taxon>Epsilonproteobacteria</taxon>
        <taxon>Campylobacterales</taxon>
        <taxon>Sulfurovaceae</taxon>
        <taxon>Sulfurovum</taxon>
    </lineage>
</organism>
<evidence type="ECO:0000313" key="5">
    <source>
        <dbReference type="EMBL" id="MDM5271948.1"/>
    </source>
</evidence>
<keyword evidence="6" id="KW-1185">Reference proteome</keyword>
<evidence type="ECO:0000256" key="3">
    <source>
        <dbReference type="ARBA" id="ARBA00023284"/>
    </source>
</evidence>
<dbReference type="InterPro" id="IPR013740">
    <property type="entry name" value="Redoxin"/>
</dbReference>
<dbReference type="InterPro" id="IPR013766">
    <property type="entry name" value="Thioredoxin_domain"/>
</dbReference>
<evidence type="ECO:0000313" key="6">
    <source>
        <dbReference type="Proteomes" id="UP001169069"/>
    </source>
</evidence>
<dbReference type="PROSITE" id="PS00194">
    <property type="entry name" value="THIOREDOXIN_1"/>
    <property type="match status" value="1"/>
</dbReference>
<dbReference type="RefSeq" id="WP_289413677.1">
    <property type="nucleotide sequence ID" value="NZ_JAQIBD010000002.1"/>
</dbReference>
<name>A0ABT7QYT7_9BACT</name>
<comment type="subcellular location">
    <subcellularLocation>
        <location evidence="1">Cell envelope</location>
    </subcellularLocation>
</comment>
<dbReference type="PANTHER" id="PTHR42852">
    <property type="entry name" value="THIOL:DISULFIDE INTERCHANGE PROTEIN DSBE"/>
    <property type="match status" value="1"/>
</dbReference>
<dbReference type="PROSITE" id="PS51352">
    <property type="entry name" value="THIOREDOXIN_2"/>
    <property type="match status" value="1"/>
</dbReference>
<accession>A0ABT7QYT7</accession>
<dbReference type="Gene3D" id="3.40.30.10">
    <property type="entry name" value="Glutaredoxin"/>
    <property type="match status" value="1"/>
</dbReference>
<dbReference type="InterPro" id="IPR050553">
    <property type="entry name" value="Thioredoxin_ResA/DsbE_sf"/>
</dbReference>
<reference evidence="5" key="1">
    <citation type="submission" date="2023-01" db="EMBL/GenBank/DDBJ databases">
        <title>Sulfurovum sp. zt1-1 genome assembly.</title>
        <authorList>
            <person name="Wang J."/>
        </authorList>
    </citation>
    <scope>NUCLEOTIDE SEQUENCE</scope>
    <source>
        <strain evidence="5">Zt1-1</strain>
    </source>
</reference>
<evidence type="ECO:0000259" key="4">
    <source>
        <dbReference type="PROSITE" id="PS51352"/>
    </source>
</evidence>
<dbReference type="Proteomes" id="UP001169069">
    <property type="component" value="Unassembled WGS sequence"/>
</dbReference>
<dbReference type="Pfam" id="PF08534">
    <property type="entry name" value="Redoxin"/>
    <property type="match status" value="1"/>
</dbReference>
<dbReference type="CDD" id="cd03011">
    <property type="entry name" value="TlpA_like_ScsD_MtbDsbE"/>
    <property type="match status" value="1"/>
</dbReference>
<dbReference type="InterPro" id="IPR017937">
    <property type="entry name" value="Thioredoxin_CS"/>
</dbReference>
<dbReference type="PANTHER" id="PTHR42852:SF17">
    <property type="entry name" value="THIOREDOXIN-LIKE PROTEIN HI_1115"/>
    <property type="match status" value="1"/>
</dbReference>
<dbReference type="EMBL" id="JAQIBD010000002">
    <property type="protein sequence ID" value="MDM5271948.1"/>
    <property type="molecule type" value="Genomic_DNA"/>
</dbReference>
<keyword evidence="3" id="KW-0676">Redox-active center</keyword>
<evidence type="ECO:0000256" key="1">
    <source>
        <dbReference type="ARBA" id="ARBA00004196"/>
    </source>
</evidence>
<evidence type="ECO:0000256" key="2">
    <source>
        <dbReference type="ARBA" id="ARBA00022748"/>
    </source>
</evidence>
<protein>
    <submittedName>
        <fullName evidence="5">Protein disulfide oxidoreductase</fullName>
    </submittedName>
</protein>
<comment type="caution">
    <text evidence="5">The sequence shown here is derived from an EMBL/GenBank/DDBJ whole genome shotgun (WGS) entry which is preliminary data.</text>
</comment>
<feature type="domain" description="Thioredoxin" evidence="4">
    <location>
        <begin position="34"/>
        <end position="167"/>
    </location>
</feature>
<dbReference type="InterPro" id="IPR036249">
    <property type="entry name" value="Thioredoxin-like_sf"/>
</dbReference>
<sequence>MMKPNMKKLLKEIVIFAVSLFVISNVISYLRSPELKNSTLPQIEATLIDGSVFKSKAIEGKPLVVHFWATWCPTCKAEASNIQKISEEYEVLSVAVNSGSNDLLSEYMTQNGYHFRVLNDVQGKWAGIFNVEVFPTTFFFDSKGELKFTDVGYTTTLGLKGRLRVLK</sequence>